<reference evidence="1 2" key="1">
    <citation type="journal article" date="2024" name="G3 (Bethesda)">
        <title>Genome assembly of Hibiscus sabdariffa L. provides insights into metabolisms of medicinal natural products.</title>
        <authorList>
            <person name="Kim T."/>
        </authorList>
    </citation>
    <scope>NUCLEOTIDE SEQUENCE [LARGE SCALE GENOMIC DNA]</scope>
    <source>
        <strain evidence="1">TK-2024</strain>
        <tissue evidence="1">Old leaves</tissue>
    </source>
</reference>
<comment type="caution">
    <text evidence="1">The sequence shown here is derived from an EMBL/GenBank/DDBJ whole genome shotgun (WGS) entry which is preliminary data.</text>
</comment>
<accession>A0ABR2AQQ6</accession>
<keyword evidence="2" id="KW-1185">Reference proteome</keyword>
<gene>
    <name evidence="1" type="ORF">V6N12_019332</name>
</gene>
<protein>
    <recommendedName>
        <fullName evidence="3">RNase H type-1 domain-containing protein</fullName>
    </recommendedName>
</protein>
<proteinExistence type="predicted"/>
<evidence type="ECO:0000313" key="1">
    <source>
        <dbReference type="EMBL" id="KAK8496216.1"/>
    </source>
</evidence>
<evidence type="ECO:0008006" key="3">
    <source>
        <dbReference type="Google" id="ProtNLM"/>
    </source>
</evidence>
<sequence>MEFLKSIGYFDSTFAELLAINEVLELSTKTSWVSSKQIVIEINCSNAISWLIQHVPCPFAFKGLVLKCLDVALVFGFETVEALVSFSADGMAGSYSLQVNRDRSWDLGIISCRWRSPLLNDDGDSGWMDSEVEPSNALLQAGMFCRICYSVFDISIYVGLGCYGGVVCWYLPYLCLIIEERCCLGLVSLMMSNDESEEEDSKLWAAAEDNCEEENLALLLRVSLRMTALLLDGDRRYIAEKKI</sequence>
<evidence type="ECO:0000313" key="2">
    <source>
        <dbReference type="Proteomes" id="UP001472677"/>
    </source>
</evidence>
<name>A0ABR2AQQ6_9ROSI</name>
<dbReference type="Proteomes" id="UP001472677">
    <property type="component" value="Unassembled WGS sequence"/>
</dbReference>
<dbReference type="EMBL" id="JBBPBM010000377">
    <property type="protein sequence ID" value="KAK8496216.1"/>
    <property type="molecule type" value="Genomic_DNA"/>
</dbReference>
<organism evidence="1 2">
    <name type="scientific">Hibiscus sabdariffa</name>
    <name type="common">roselle</name>
    <dbReference type="NCBI Taxonomy" id="183260"/>
    <lineage>
        <taxon>Eukaryota</taxon>
        <taxon>Viridiplantae</taxon>
        <taxon>Streptophyta</taxon>
        <taxon>Embryophyta</taxon>
        <taxon>Tracheophyta</taxon>
        <taxon>Spermatophyta</taxon>
        <taxon>Magnoliopsida</taxon>
        <taxon>eudicotyledons</taxon>
        <taxon>Gunneridae</taxon>
        <taxon>Pentapetalae</taxon>
        <taxon>rosids</taxon>
        <taxon>malvids</taxon>
        <taxon>Malvales</taxon>
        <taxon>Malvaceae</taxon>
        <taxon>Malvoideae</taxon>
        <taxon>Hibiscus</taxon>
    </lineage>
</organism>